<sequence length="261" mass="29910">MMRSIFRGVIGFGLVAIPIQVYKAMESDHIDIHWLHRVCHNRIRYQKYCPVCDVVVEPDDLVKGVELPDGRTVVLPPDENPEPEADERSITILAFPRLADVDPVYYETAYWLKPAPGGTKPYALLVEALRQEERVALAEMRLRARRSLAVVRAYNERTLMLHRMYYPEHLRAEGQEFGPTAVELSEKERQLARTLIQVMAEPFRPERYPNEERARKLALIESLTPAAVKPSGVVANNQDVIDLMERLKASVSQIQAEREVQ</sequence>
<gene>
    <name evidence="2" type="primary">ku</name>
    <name evidence="4" type="ordered locus">Sulac_1773</name>
</gene>
<dbReference type="GO" id="GO:0006310">
    <property type="term" value="P:DNA recombination"/>
    <property type="evidence" value="ECO:0007669"/>
    <property type="project" value="UniProtKB-KW"/>
</dbReference>
<reference evidence="5" key="1">
    <citation type="submission" date="2011-12" db="EMBL/GenBank/DDBJ databases">
        <title>The complete genome of chromosome of Sulfobacillus acidophilus DSM 10332.</title>
        <authorList>
            <person name="Lucas S."/>
            <person name="Han J."/>
            <person name="Lapidus A."/>
            <person name="Bruce D."/>
            <person name="Goodwin L."/>
            <person name="Pitluck S."/>
            <person name="Peters L."/>
            <person name="Kyrpides N."/>
            <person name="Mavromatis K."/>
            <person name="Ivanova N."/>
            <person name="Mikhailova N."/>
            <person name="Chertkov O."/>
            <person name="Saunders E."/>
            <person name="Detter J.C."/>
            <person name="Tapia R."/>
            <person name="Han C."/>
            <person name="Land M."/>
            <person name="Hauser L."/>
            <person name="Markowitz V."/>
            <person name="Cheng J.-F."/>
            <person name="Hugenholtz P."/>
            <person name="Woyke T."/>
            <person name="Wu D."/>
            <person name="Pukall R."/>
            <person name="Gehrich-Schroeter G."/>
            <person name="Schneider S."/>
            <person name="Klenk H.-P."/>
            <person name="Eisen J.A."/>
        </authorList>
    </citation>
    <scope>NUCLEOTIDE SEQUENCE [LARGE SCALE GENOMIC DNA]</scope>
    <source>
        <strain evidence="5">ATCC 700253 / DSM 10332 / NAL</strain>
    </source>
</reference>
<dbReference type="Gene3D" id="2.40.290.10">
    <property type="match status" value="1"/>
</dbReference>
<comment type="similarity">
    <text evidence="2">Belongs to the prokaryotic Ku family.</text>
</comment>
<dbReference type="SMART" id="SM00559">
    <property type="entry name" value="Ku78"/>
    <property type="match status" value="1"/>
</dbReference>
<dbReference type="PIRSF" id="PIRSF006493">
    <property type="entry name" value="Prok_Ku"/>
    <property type="match status" value="1"/>
</dbReference>
<keyword evidence="1 2" id="KW-0238">DNA-binding</keyword>
<evidence type="ECO:0000256" key="1">
    <source>
        <dbReference type="ARBA" id="ARBA00023125"/>
    </source>
</evidence>
<comment type="subunit">
    <text evidence="2">Homodimer. Interacts with LigD.</text>
</comment>
<keyword evidence="2" id="KW-0233">DNA recombination</keyword>
<organism evidence="4 5">
    <name type="scientific">Sulfobacillus acidophilus (strain ATCC 700253 / DSM 10332 / NAL)</name>
    <dbReference type="NCBI Taxonomy" id="679936"/>
    <lineage>
        <taxon>Bacteria</taxon>
        <taxon>Bacillati</taxon>
        <taxon>Bacillota</taxon>
        <taxon>Clostridia</taxon>
        <taxon>Eubacteriales</taxon>
        <taxon>Clostridiales Family XVII. Incertae Sedis</taxon>
        <taxon>Sulfobacillus</taxon>
    </lineage>
</organism>
<dbReference type="STRING" id="679936.Sulac_1773"/>
<dbReference type="InterPro" id="IPR009187">
    <property type="entry name" value="Prok_Ku"/>
</dbReference>
<dbReference type="GO" id="GO:0006303">
    <property type="term" value="P:double-strand break repair via nonhomologous end joining"/>
    <property type="evidence" value="ECO:0007669"/>
    <property type="project" value="UniProtKB-UniRule"/>
</dbReference>
<evidence type="ECO:0000259" key="3">
    <source>
        <dbReference type="SMART" id="SM00559"/>
    </source>
</evidence>
<proteinExistence type="inferred from homology"/>
<dbReference type="PANTHER" id="PTHR41251">
    <property type="entry name" value="NON-HOMOLOGOUS END JOINING PROTEIN KU"/>
    <property type="match status" value="1"/>
</dbReference>
<dbReference type="HAMAP" id="MF_01875">
    <property type="entry name" value="Prokaryotic_Ku"/>
    <property type="match status" value="1"/>
</dbReference>
<dbReference type="InterPro" id="IPR006164">
    <property type="entry name" value="DNA_bd_Ku70/Ku80"/>
</dbReference>
<dbReference type="HOGENOM" id="CLU_048975_1_0_9"/>
<evidence type="ECO:0000313" key="4">
    <source>
        <dbReference type="EMBL" id="AEW05266.1"/>
    </source>
</evidence>
<comment type="function">
    <text evidence="2">With LigD forms a non-homologous end joining (NHEJ) DNA repair enzyme, which repairs dsDNA breaks with reduced fidelity. Binds linear dsDNA with 5'- and 3'- overhangs but not closed circular dsDNA nor ssDNA. Recruits and stimulates the ligase activity of LigD.</text>
</comment>
<keyword evidence="5" id="KW-1185">Reference proteome</keyword>
<dbReference type="Proteomes" id="UP000005439">
    <property type="component" value="Chromosome"/>
</dbReference>
<evidence type="ECO:0000313" key="5">
    <source>
        <dbReference type="Proteomes" id="UP000005439"/>
    </source>
</evidence>
<dbReference type="EMBL" id="CP003179">
    <property type="protein sequence ID" value="AEW05266.1"/>
    <property type="molecule type" value="Genomic_DNA"/>
</dbReference>
<dbReference type="KEGG" id="sap:Sulac_1773"/>
<dbReference type="Pfam" id="PF02735">
    <property type="entry name" value="Ku"/>
    <property type="match status" value="1"/>
</dbReference>
<reference evidence="4 5" key="2">
    <citation type="journal article" date="2012" name="Stand. Genomic Sci.">
        <title>Complete genome sequence of the moderately thermophilic mineral-sulfide-oxidizing firmicute Sulfobacillus acidophilus type strain (NAL(T)).</title>
        <authorList>
            <person name="Anderson I."/>
            <person name="Chertkov O."/>
            <person name="Chen A."/>
            <person name="Saunders E."/>
            <person name="Lapidus A."/>
            <person name="Nolan M."/>
            <person name="Lucas S."/>
            <person name="Hammon N."/>
            <person name="Deshpande S."/>
            <person name="Cheng J.F."/>
            <person name="Han C."/>
            <person name="Tapia R."/>
            <person name="Goodwin L.A."/>
            <person name="Pitluck S."/>
            <person name="Liolios K."/>
            <person name="Pagani I."/>
            <person name="Ivanova N."/>
            <person name="Mikhailova N."/>
            <person name="Pati A."/>
            <person name="Palaniappan K."/>
            <person name="Land M."/>
            <person name="Pan C."/>
            <person name="Rohde M."/>
            <person name="Pukall R."/>
            <person name="Goker M."/>
            <person name="Detter J.C."/>
            <person name="Woyke T."/>
            <person name="Bristow J."/>
            <person name="Eisen J.A."/>
            <person name="Markowitz V."/>
            <person name="Hugenholtz P."/>
            <person name="Kyrpides N.C."/>
            <person name="Klenk H.P."/>
            <person name="Mavromatis K."/>
        </authorList>
    </citation>
    <scope>NUCLEOTIDE SEQUENCE [LARGE SCALE GENOMIC DNA]</scope>
    <source>
        <strain evidence="5">ATCC 700253 / DSM 10332 / NAL</strain>
    </source>
</reference>
<dbReference type="GO" id="GO:0003690">
    <property type="term" value="F:double-stranded DNA binding"/>
    <property type="evidence" value="ECO:0007669"/>
    <property type="project" value="UniProtKB-UniRule"/>
</dbReference>
<dbReference type="SUPFAM" id="SSF100939">
    <property type="entry name" value="SPOC domain-like"/>
    <property type="match status" value="1"/>
</dbReference>
<accession>G8U017</accession>
<feature type="domain" description="Ku" evidence="3">
    <location>
        <begin position="53"/>
        <end position="180"/>
    </location>
</feature>
<keyword evidence="2" id="KW-0234">DNA repair</keyword>
<name>G8U017_SULAD</name>
<dbReference type="AlphaFoldDB" id="G8U017"/>
<keyword evidence="2" id="KW-0227">DNA damage</keyword>
<evidence type="ECO:0000256" key="2">
    <source>
        <dbReference type="HAMAP-Rule" id="MF_01875"/>
    </source>
</evidence>
<dbReference type="PANTHER" id="PTHR41251:SF1">
    <property type="entry name" value="NON-HOMOLOGOUS END JOINING PROTEIN KU"/>
    <property type="match status" value="1"/>
</dbReference>
<dbReference type="InterPro" id="IPR016194">
    <property type="entry name" value="SPOC-like_C_dom_sf"/>
</dbReference>
<dbReference type="PATRIC" id="fig|679936.5.peg.1838"/>
<protein>
    <recommendedName>
        <fullName evidence="2">Non-homologous end joining protein Ku</fullName>
    </recommendedName>
</protein>